<proteinExistence type="predicted"/>
<name>A0AAE1KIS0_PETCI</name>
<sequence>MWQVSSPQRRPIPSSINSKEYAKDNQQYFSHTIGRGVCRDSFEIGKTSTNMTEFMDMAVNLIRDKKDLKEYMSSVYYDVIGYSSPHMVHILNGTSAVGGVAGTNVSIVQEWRLEQVEGRLAHLPCRLKMFGAREVEKCVARRPRNITRITYIGDSRIRLHVEVLLDLLRPLNPTVTTSTGRVITVSDFLGYKGQSEWKKYKRNFVVECPVGLVLEFRWAPLLHSPTINPEGLQSEFRTGGLKFLEEVANTETDKLPDLLLLDTGAWQLSDFKETVLQQIDVSGVAAMKTLDSVLSRLAQRTTVVWALPDPFKDHISHDFGRTSHYTQQTNMVLEWLLNAQLSFLPPGVIIWDSFLPVAYASIADCINIYVNGVNISHLPVYSDFEPSLTWQCFERMHIGLEAIAVAVQMTLNHLCNPFMDEADYCCSGSDN</sequence>
<dbReference type="Proteomes" id="UP001286313">
    <property type="component" value="Unassembled WGS sequence"/>
</dbReference>
<gene>
    <name evidence="1" type="ORF">Pcinc_018657</name>
</gene>
<evidence type="ECO:0000313" key="1">
    <source>
        <dbReference type="EMBL" id="KAK3876561.1"/>
    </source>
</evidence>
<evidence type="ECO:0000313" key="2">
    <source>
        <dbReference type="Proteomes" id="UP001286313"/>
    </source>
</evidence>
<organism evidence="1 2">
    <name type="scientific">Petrolisthes cinctipes</name>
    <name type="common">Flat porcelain crab</name>
    <dbReference type="NCBI Taxonomy" id="88211"/>
    <lineage>
        <taxon>Eukaryota</taxon>
        <taxon>Metazoa</taxon>
        <taxon>Ecdysozoa</taxon>
        <taxon>Arthropoda</taxon>
        <taxon>Crustacea</taxon>
        <taxon>Multicrustacea</taxon>
        <taxon>Malacostraca</taxon>
        <taxon>Eumalacostraca</taxon>
        <taxon>Eucarida</taxon>
        <taxon>Decapoda</taxon>
        <taxon>Pleocyemata</taxon>
        <taxon>Anomura</taxon>
        <taxon>Galatheoidea</taxon>
        <taxon>Porcellanidae</taxon>
        <taxon>Petrolisthes</taxon>
    </lineage>
</organism>
<comment type="caution">
    <text evidence="1">The sequence shown here is derived from an EMBL/GenBank/DDBJ whole genome shotgun (WGS) entry which is preliminary data.</text>
</comment>
<keyword evidence="2" id="KW-1185">Reference proteome</keyword>
<reference evidence="1" key="1">
    <citation type="submission" date="2023-10" db="EMBL/GenBank/DDBJ databases">
        <title>Genome assemblies of two species of porcelain crab, Petrolisthes cinctipes and Petrolisthes manimaculis (Anomura: Porcellanidae).</title>
        <authorList>
            <person name="Angst P."/>
        </authorList>
    </citation>
    <scope>NUCLEOTIDE SEQUENCE</scope>
    <source>
        <strain evidence="1">PB745_01</strain>
        <tissue evidence="1">Gill</tissue>
    </source>
</reference>
<dbReference type="EMBL" id="JAWQEG010001804">
    <property type="protein sequence ID" value="KAK3876561.1"/>
    <property type="molecule type" value="Genomic_DNA"/>
</dbReference>
<dbReference type="AlphaFoldDB" id="A0AAE1KIS0"/>
<protein>
    <submittedName>
        <fullName evidence="1">Uncharacterized protein</fullName>
    </submittedName>
</protein>
<accession>A0AAE1KIS0</accession>